<evidence type="ECO:0008006" key="3">
    <source>
        <dbReference type="Google" id="ProtNLM"/>
    </source>
</evidence>
<name>A0A139WSL5_9CYAN</name>
<dbReference type="OrthoDB" id="461957at2"/>
<dbReference type="RefSeq" id="WP_017749622.1">
    <property type="nucleotide sequence ID" value="NZ_KQ976354.1"/>
</dbReference>
<dbReference type="STRING" id="128403.WA1_06305"/>
<reference evidence="1 2" key="1">
    <citation type="journal article" date="2013" name="Genome Biol. Evol.">
        <title>Genomes of Stigonematalean cyanobacteria (subsection V) and the evolution of oxygenic photosynthesis from prokaryotes to plastids.</title>
        <authorList>
            <person name="Dagan T."/>
            <person name="Roettger M."/>
            <person name="Stucken K."/>
            <person name="Landan G."/>
            <person name="Koch R."/>
            <person name="Major P."/>
            <person name="Gould S.B."/>
            <person name="Goremykin V.V."/>
            <person name="Rippka R."/>
            <person name="Tandeau de Marsac N."/>
            <person name="Gugger M."/>
            <person name="Lockhart P.J."/>
            <person name="Allen J.F."/>
            <person name="Brune I."/>
            <person name="Maus I."/>
            <person name="Puhler A."/>
            <person name="Martin W.F."/>
        </authorList>
    </citation>
    <scope>NUCLEOTIDE SEQUENCE [LARGE SCALE GENOMIC DNA]</scope>
    <source>
        <strain evidence="1 2">PCC 7110</strain>
    </source>
</reference>
<keyword evidence="2" id="KW-1185">Reference proteome</keyword>
<dbReference type="InterPro" id="IPR029060">
    <property type="entry name" value="PIN-like_dom_sf"/>
</dbReference>
<dbReference type="EMBL" id="ANNX02000051">
    <property type="protein sequence ID" value="KYC35435.1"/>
    <property type="molecule type" value="Genomic_DNA"/>
</dbReference>
<dbReference type="AlphaFoldDB" id="A0A139WSL5"/>
<evidence type="ECO:0000313" key="2">
    <source>
        <dbReference type="Proteomes" id="UP000076925"/>
    </source>
</evidence>
<gene>
    <name evidence="1" type="ORF">WA1_06305</name>
</gene>
<comment type="caution">
    <text evidence="1">The sequence shown here is derived from an EMBL/GenBank/DDBJ whole genome shotgun (WGS) entry which is preliminary data.</text>
</comment>
<evidence type="ECO:0000313" key="1">
    <source>
        <dbReference type="EMBL" id="KYC35435.1"/>
    </source>
</evidence>
<protein>
    <recommendedName>
        <fullName evidence="3">Nucleic acid-binding protein</fullName>
    </recommendedName>
</protein>
<dbReference type="SUPFAM" id="SSF88723">
    <property type="entry name" value="PIN domain-like"/>
    <property type="match status" value="1"/>
</dbReference>
<proteinExistence type="predicted"/>
<accession>A0A139WSL5</accession>
<dbReference type="Proteomes" id="UP000076925">
    <property type="component" value="Unassembled WGS sequence"/>
</dbReference>
<sequence>MKIAILLDTYPLSKVAHPRIEPIVQEWLLSMRKTGIVIRIPEIADYELRRELLRTNKQRSLERLDSLTKTGLIPLNTETMQLAAQLWALVRNEGKPTASPDSLDGDVILASQATLQLTNFDEVRILTKNVKHISRFEKPGLFVVDWEQTLNNIVS</sequence>
<dbReference type="Gene3D" id="3.40.50.1010">
    <property type="entry name" value="5'-nuclease"/>
    <property type="match status" value="1"/>
</dbReference>
<organism evidence="1 2">
    <name type="scientific">Scytonema hofmannii PCC 7110</name>
    <dbReference type="NCBI Taxonomy" id="128403"/>
    <lineage>
        <taxon>Bacteria</taxon>
        <taxon>Bacillati</taxon>
        <taxon>Cyanobacteriota</taxon>
        <taxon>Cyanophyceae</taxon>
        <taxon>Nostocales</taxon>
        <taxon>Scytonemataceae</taxon>
        <taxon>Scytonema</taxon>
    </lineage>
</organism>